<protein>
    <submittedName>
        <fullName evidence="1">Uncharacterized protein</fullName>
    </submittedName>
</protein>
<reference evidence="1" key="1">
    <citation type="submission" date="2021-11" db="EMBL/GenBank/DDBJ databases">
        <title>BS-T2-15 a new species belonging to the Comamonadaceae family isolated from the soil of a French oak forest.</title>
        <authorList>
            <person name="Mieszkin S."/>
            <person name="Alain K."/>
        </authorList>
    </citation>
    <scope>NUCLEOTIDE SEQUENCE</scope>
    <source>
        <strain evidence="1">BS-T2-15</strain>
    </source>
</reference>
<dbReference type="Proteomes" id="UP001139353">
    <property type="component" value="Unassembled WGS sequence"/>
</dbReference>
<evidence type="ECO:0000313" key="1">
    <source>
        <dbReference type="EMBL" id="MCK9688285.1"/>
    </source>
</evidence>
<name>A0A9X1YNN4_9BURK</name>
<sequence>MARGWHAGAPRKRPTIRIRERVQADARLGRGLLHLPDAAPPELPDAHVREAGDLAQLLPASPIALMGHWTRPDDDPPDDGARQYLAGNSHLVQFEQGGRIADDELSAERVTSFIEMPWREPLP</sequence>
<proteinExistence type="predicted"/>
<dbReference type="EMBL" id="JAJLJH010000008">
    <property type="protein sequence ID" value="MCK9688285.1"/>
    <property type="molecule type" value="Genomic_DNA"/>
</dbReference>
<dbReference type="AlphaFoldDB" id="A0A9X1YNN4"/>
<keyword evidence="2" id="KW-1185">Reference proteome</keyword>
<accession>A0A9X1YNN4</accession>
<evidence type="ECO:0000313" key="2">
    <source>
        <dbReference type="Proteomes" id="UP001139353"/>
    </source>
</evidence>
<organism evidence="1 2">
    <name type="scientific">Scleromatobacter humisilvae</name>
    <dbReference type="NCBI Taxonomy" id="2897159"/>
    <lineage>
        <taxon>Bacteria</taxon>
        <taxon>Pseudomonadati</taxon>
        <taxon>Pseudomonadota</taxon>
        <taxon>Betaproteobacteria</taxon>
        <taxon>Burkholderiales</taxon>
        <taxon>Sphaerotilaceae</taxon>
        <taxon>Scleromatobacter</taxon>
    </lineage>
</organism>
<comment type="caution">
    <text evidence="1">The sequence shown here is derived from an EMBL/GenBank/DDBJ whole genome shotgun (WGS) entry which is preliminary data.</text>
</comment>
<dbReference type="RefSeq" id="WP_275684333.1">
    <property type="nucleotide sequence ID" value="NZ_JAJLJH010000008.1"/>
</dbReference>
<gene>
    <name evidence="1" type="ORF">LPC04_21470</name>
</gene>